<sequence length="37" mass="4205">MVGSQSGERLGLYWKGRLKTLNQVSDDLLGLHNPRHQ</sequence>
<evidence type="ECO:0000313" key="2">
    <source>
        <dbReference type="Proteomes" id="UP000031390"/>
    </source>
</evidence>
<protein>
    <submittedName>
        <fullName evidence="1">Uncharacterized protein</fullName>
    </submittedName>
</protein>
<reference evidence="1 2" key="1">
    <citation type="submission" date="2014-12" db="EMBL/GenBank/DDBJ databases">
        <title>Genome sequence of Morococcus cerebrosus.</title>
        <authorList>
            <person name="Shin S.-K."/>
            <person name="Yi H."/>
        </authorList>
    </citation>
    <scope>NUCLEOTIDE SEQUENCE [LARGE SCALE GENOMIC DNA]</scope>
    <source>
        <strain evidence="1 2">CIP 81.93</strain>
    </source>
</reference>
<name>A0A0C1GH62_9NEIS</name>
<dbReference type="EMBL" id="JUFZ01000129">
    <property type="protein sequence ID" value="KIC05995.1"/>
    <property type="molecule type" value="Genomic_DNA"/>
</dbReference>
<accession>A0A0C1GH62</accession>
<evidence type="ECO:0000313" key="1">
    <source>
        <dbReference type="EMBL" id="KIC05995.1"/>
    </source>
</evidence>
<organism evidence="1 2">
    <name type="scientific">Morococcus cerebrosus</name>
    <dbReference type="NCBI Taxonomy" id="1056807"/>
    <lineage>
        <taxon>Bacteria</taxon>
        <taxon>Pseudomonadati</taxon>
        <taxon>Pseudomonadota</taxon>
        <taxon>Betaproteobacteria</taxon>
        <taxon>Neisseriales</taxon>
        <taxon>Neisseriaceae</taxon>
        <taxon>Morococcus</taxon>
    </lineage>
</organism>
<dbReference type="AlphaFoldDB" id="A0A0C1GH62"/>
<dbReference type="Proteomes" id="UP000031390">
    <property type="component" value="Unassembled WGS sequence"/>
</dbReference>
<proteinExistence type="predicted"/>
<comment type="caution">
    <text evidence="1">The sequence shown here is derived from an EMBL/GenBank/DDBJ whole genome shotgun (WGS) entry which is preliminary data.</text>
</comment>
<gene>
    <name evidence="1" type="ORF">MCC93_25500</name>
</gene>